<evidence type="ECO:0000313" key="2">
    <source>
        <dbReference type="Proteomes" id="UP000001064"/>
    </source>
</evidence>
<accession>F0ZE92</accession>
<reference evidence="2" key="1">
    <citation type="journal article" date="2011" name="Genome Biol.">
        <title>Comparative genomics of the social amoebae Dictyostelium discoideum and Dictyostelium purpureum.</title>
        <authorList>
            <consortium name="US DOE Joint Genome Institute (JGI-PGF)"/>
            <person name="Sucgang R."/>
            <person name="Kuo A."/>
            <person name="Tian X."/>
            <person name="Salerno W."/>
            <person name="Parikh A."/>
            <person name="Feasley C.L."/>
            <person name="Dalin E."/>
            <person name="Tu H."/>
            <person name="Huang E."/>
            <person name="Barry K."/>
            <person name="Lindquist E."/>
            <person name="Shapiro H."/>
            <person name="Bruce D."/>
            <person name="Schmutz J."/>
            <person name="Salamov A."/>
            <person name="Fey P."/>
            <person name="Gaudet P."/>
            <person name="Anjard C."/>
            <person name="Babu M.M."/>
            <person name="Basu S."/>
            <person name="Bushmanova Y."/>
            <person name="van der Wel H."/>
            <person name="Katoh-Kurasawa M."/>
            <person name="Dinh C."/>
            <person name="Coutinho P.M."/>
            <person name="Saito T."/>
            <person name="Elias M."/>
            <person name="Schaap P."/>
            <person name="Kay R.R."/>
            <person name="Henrissat B."/>
            <person name="Eichinger L."/>
            <person name="Rivero F."/>
            <person name="Putnam N.H."/>
            <person name="West C.M."/>
            <person name="Loomis W.F."/>
            <person name="Chisholm R.L."/>
            <person name="Shaulsky G."/>
            <person name="Strassmann J.E."/>
            <person name="Queller D.C."/>
            <person name="Kuspa A."/>
            <person name="Grigoriev I.V."/>
        </authorList>
    </citation>
    <scope>NUCLEOTIDE SEQUENCE [LARGE SCALE GENOMIC DNA]</scope>
    <source>
        <strain evidence="2">QSDP1</strain>
    </source>
</reference>
<organism evidence="1 2">
    <name type="scientific">Dictyostelium purpureum</name>
    <name type="common">Slime mold</name>
    <dbReference type="NCBI Taxonomy" id="5786"/>
    <lineage>
        <taxon>Eukaryota</taxon>
        <taxon>Amoebozoa</taxon>
        <taxon>Evosea</taxon>
        <taxon>Eumycetozoa</taxon>
        <taxon>Dictyostelia</taxon>
        <taxon>Dictyosteliales</taxon>
        <taxon>Dictyosteliaceae</taxon>
        <taxon>Dictyostelium</taxon>
    </lineage>
</organism>
<dbReference type="AlphaFoldDB" id="F0ZE92"/>
<dbReference type="EMBL" id="GL870992">
    <property type="protein sequence ID" value="EGC37713.1"/>
    <property type="molecule type" value="Genomic_DNA"/>
</dbReference>
<name>F0ZE92_DICPU</name>
<evidence type="ECO:0000313" key="1">
    <source>
        <dbReference type="EMBL" id="EGC37713.1"/>
    </source>
</evidence>
<dbReference type="GeneID" id="10499246"/>
<protein>
    <submittedName>
        <fullName evidence="1">Expressed protein</fullName>
    </submittedName>
</protein>
<proteinExistence type="predicted"/>
<dbReference type="KEGG" id="dpp:DICPUDRAFT_97147"/>
<keyword evidence="2" id="KW-1185">Reference proteome</keyword>
<dbReference type="RefSeq" id="XP_003285734.1">
    <property type="nucleotide sequence ID" value="XM_003285686.1"/>
</dbReference>
<dbReference type="Proteomes" id="UP000001064">
    <property type="component" value="Unassembled WGS sequence"/>
</dbReference>
<sequence>MATRYQLNQNNLKISILLFTILNLCSVYGYSNEIEMISSNAGCRFCTLLTDELIKIAKSSQNKGDFILLFDETCKYINPKGEMSQFCIDRNNTVELIYENKLDSFSICSESICKINFYNEINKMVLTQQTTQFNVSSIFGGCTLCKILSTILIDGGEYIAIWTGCSKSVVGAPICIAALNLIKLIIDRNFDSAKILCTLIHFCV</sequence>
<dbReference type="InParanoid" id="F0ZE92"/>
<dbReference type="VEuPathDB" id="AmoebaDB:DICPUDRAFT_97147"/>
<gene>
    <name evidence="1" type="ORF">DICPUDRAFT_97147</name>
</gene>